<sequence>MNFTHSQIFLFFFYRSAMSGEDLISVDYEVFGKVQGVFFRKYTQGHLTPKCETYGEILYSQRSKLKQMINNCIMKTKDYT</sequence>
<evidence type="ECO:0000256" key="1">
    <source>
        <dbReference type="SAM" id="SignalP"/>
    </source>
</evidence>
<proteinExistence type="predicted"/>
<evidence type="ECO:0000313" key="2">
    <source>
        <dbReference type="Ensembl" id="ENSFHEP00000015905.1"/>
    </source>
</evidence>
<feature type="signal peptide" evidence="1">
    <location>
        <begin position="1"/>
        <end position="19"/>
    </location>
</feature>
<feature type="chain" id="PRO_5018570986" description="Acylphosphatase-like domain-containing protein" evidence="1">
    <location>
        <begin position="20"/>
        <end position="80"/>
    </location>
</feature>
<reference evidence="2" key="1">
    <citation type="submission" date="2025-08" db="UniProtKB">
        <authorList>
            <consortium name="Ensembl"/>
        </authorList>
    </citation>
    <scope>IDENTIFICATION</scope>
</reference>
<dbReference type="AlphaFoldDB" id="A0A3Q2TI64"/>
<accession>A0A3Q2TI64</accession>
<dbReference type="Proteomes" id="UP000265000">
    <property type="component" value="Unplaced"/>
</dbReference>
<reference evidence="2" key="2">
    <citation type="submission" date="2025-09" db="UniProtKB">
        <authorList>
            <consortium name="Ensembl"/>
        </authorList>
    </citation>
    <scope>IDENTIFICATION</scope>
</reference>
<organism evidence="2 3">
    <name type="scientific">Fundulus heteroclitus</name>
    <name type="common">Killifish</name>
    <name type="synonym">Mummichog</name>
    <dbReference type="NCBI Taxonomy" id="8078"/>
    <lineage>
        <taxon>Eukaryota</taxon>
        <taxon>Metazoa</taxon>
        <taxon>Chordata</taxon>
        <taxon>Craniata</taxon>
        <taxon>Vertebrata</taxon>
        <taxon>Euteleostomi</taxon>
        <taxon>Actinopterygii</taxon>
        <taxon>Neopterygii</taxon>
        <taxon>Teleostei</taxon>
        <taxon>Neoteleostei</taxon>
        <taxon>Acanthomorphata</taxon>
        <taxon>Ovalentaria</taxon>
        <taxon>Atherinomorphae</taxon>
        <taxon>Cyprinodontiformes</taxon>
        <taxon>Fundulidae</taxon>
        <taxon>Fundulus</taxon>
    </lineage>
</organism>
<keyword evidence="1" id="KW-0732">Signal</keyword>
<name>A0A3Q2TI64_FUNHE</name>
<protein>
    <recommendedName>
        <fullName evidence="4">Acylphosphatase-like domain-containing protein</fullName>
    </recommendedName>
</protein>
<keyword evidence="3" id="KW-1185">Reference proteome</keyword>
<evidence type="ECO:0000313" key="3">
    <source>
        <dbReference type="Proteomes" id="UP000265000"/>
    </source>
</evidence>
<dbReference type="GeneTree" id="ENSGT00990000213434"/>
<dbReference type="Ensembl" id="ENSFHET00000024152.1">
    <property type="protein sequence ID" value="ENSFHEP00000015905.1"/>
    <property type="gene ID" value="ENSFHEG00000017558.1"/>
</dbReference>
<evidence type="ECO:0008006" key="4">
    <source>
        <dbReference type="Google" id="ProtNLM"/>
    </source>
</evidence>
<dbReference type="Gene3D" id="3.30.70.100">
    <property type="match status" value="1"/>
</dbReference>
<dbReference type="SUPFAM" id="SSF54975">
    <property type="entry name" value="Acylphosphatase/BLUF domain-like"/>
    <property type="match status" value="1"/>
</dbReference>
<dbReference type="InterPro" id="IPR036046">
    <property type="entry name" value="Acylphosphatase-like_dom_sf"/>
</dbReference>
<dbReference type="STRING" id="8078.ENSFHEP00000015905"/>
<dbReference type="PROSITE" id="PS00150">
    <property type="entry name" value="ACYLPHOSPHATASE_1"/>
    <property type="match status" value="1"/>
</dbReference>
<dbReference type="InterPro" id="IPR017968">
    <property type="entry name" value="Acylphosphatase_CS"/>
</dbReference>